<dbReference type="Proteomes" id="UP000270261">
    <property type="component" value="Unassembled WGS sequence"/>
</dbReference>
<gene>
    <name evidence="1" type="ORF">EHV23_09770</name>
</gene>
<proteinExistence type="predicted"/>
<keyword evidence="2" id="KW-1185">Reference proteome</keyword>
<evidence type="ECO:0000313" key="2">
    <source>
        <dbReference type="Proteomes" id="UP000270261"/>
    </source>
</evidence>
<dbReference type="EMBL" id="RRUE01000002">
    <property type="protein sequence ID" value="RRN43703.1"/>
    <property type="molecule type" value="Genomic_DNA"/>
</dbReference>
<protein>
    <submittedName>
        <fullName evidence="1">DUF4254 domain-containing protein</fullName>
    </submittedName>
</protein>
<accession>A0A3R8LLV3</accession>
<organism evidence="1 2">
    <name type="scientific">Lautropia dentalis</name>
    <dbReference type="NCBI Taxonomy" id="2490857"/>
    <lineage>
        <taxon>Bacteria</taxon>
        <taxon>Pseudomonadati</taxon>
        <taxon>Pseudomonadota</taxon>
        <taxon>Betaproteobacteria</taxon>
        <taxon>Burkholderiales</taxon>
        <taxon>Burkholderiaceae</taxon>
        <taxon>Lautropia</taxon>
    </lineage>
</organism>
<sequence length="233" mass="25404">MQGAEKPTSGALNGAAVIAFHQQCLALPGWAKAGQAPDGHALDVPPPATEPGAQLWHWVANNHRFNSLLWDEEDLARRTRVSAEEIAGNKRAIDGYNQARNDATERVDELLLLALGLVDPASVGGDSPVSLAGQQARMNSETAGSIIDRMSIMALKVRAMKAQTARTDVDEAHREASRARLARLETQRNDLGRCLDELMADCRAGRAYFKVYRQFKMYNDPAFNPALVAERGA</sequence>
<reference evidence="1 2" key="1">
    <citation type="submission" date="2018-11" db="EMBL/GenBank/DDBJ databases">
        <title>Genome sequencing of Lautropia sp. KCOM 2505 (= ChDC F240).</title>
        <authorList>
            <person name="Kook J.-K."/>
            <person name="Park S.-N."/>
            <person name="Lim Y.K."/>
        </authorList>
    </citation>
    <scope>NUCLEOTIDE SEQUENCE [LARGE SCALE GENOMIC DNA]</scope>
    <source>
        <strain evidence="1 2">KCOM 2505</strain>
    </source>
</reference>
<dbReference type="AlphaFoldDB" id="A0A3R8LLV3"/>
<dbReference type="InterPro" id="IPR025350">
    <property type="entry name" value="DUF4254"/>
</dbReference>
<dbReference type="Pfam" id="PF14063">
    <property type="entry name" value="DUF4254"/>
    <property type="match status" value="1"/>
</dbReference>
<dbReference type="OrthoDB" id="9805817at2"/>
<dbReference type="RefSeq" id="WP_125095907.1">
    <property type="nucleotide sequence ID" value="NZ_RRUE01000002.1"/>
</dbReference>
<name>A0A3R8LLV3_9BURK</name>
<evidence type="ECO:0000313" key="1">
    <source>
        <dbReference type="EMBL" id="RRN43703.1"/>
    </source>
</evidence>
<comment type="caution">
    <text evidence="1">The sequence shown here is derived from an EMBL/GenBank/DDBJ whole genome shotgun (WGS) entry which is preliminary data.</text>
</comment>